<sequence length="145" mass="16892">MEFNITEGQVGTRPPVVKPDPRVLEFLGEEGMRQLISDHYDLLKQSNIRGLFPPSEQGFELAKKHSADFFIQICGGERHFDQNRGKPMMAARHAPFAITQEARRVWLESYIMILKPLDMPEDLKESFWNYLDVFSIWMMNTETSQ</sequence>
<keyword evidence="2 6" id="KW-0349">Heme</keyword>
<dbReference type="PANTHER" id="PTHR47366">
    <property type="entry name" value="TWO-ON-TWO HEMOGLOBIN-3"/>
    <property type="match status" value="1"/>
</dbReference>
<evidence type="ECO:0000313" key="7">
    <source>
        <dbReference type="EMBL" id="KAB7885876.1"/>
    </source>
</evidence>
<gene>
    <name evidence="8" type="ORF">GBG18_13050</name>
    <name evidence="7" type="ORF">GBG19_13330</name>
</gene>
<accession>A0A6L4WPQ8</accession>
<dbReference type="Proteomes" id="UP000461010">
    <property type="component" value="Unassembled WGS sequence"/>
</dbReference>
<keyword evidence="1" id="KW-0813">Transport</keyword>
<evidence type="ECO:0000256" key="4">
    <source>
        <dbReference type="ARBA" id="ARBA00023004"/>
    </source>
</evidence>
<dbReference type="CDD" id="cd14774">
    <property type="entry name" value="TrHb2_HGbIV-like_O"/>
    <property type="match status" value="1"/>
</dbReference>
<keyword evidence="9" id="KW-1185">Reference proteome</keyword>
<dbReference type="EMBL" id="WFKK01000050">
    <property type="protein sequence ID" value="KAB7885876.1"/>
    <property type="molecule type" value="Genomic_DNA"/>
</dbReference>
<evidence type="ECO:0000256" key="1">
    <source>
        <dbReference type="ARBA" id="ARBA00022448"/>
    </source>
</evidence>
<dbReference type="PANTHER" id="PTHR47366:SF1">
    <property type="entry name" value="TWO-ON-TWO HEMOGLOBIN-3"/>
    <property type="match status" value="1"/>
</dbReference>
<dbReference type="InterPro" id="IPR012292">
    <property type="entry name" value="Globin/Proto"/>
</dbReference>
<keyword evidence="4 6" id="KW-0408">Iron</keyword>
<evidence type="ECO:0000256" key="3">
    <source>
        <dbReference type="ARBA" id="ARBA00022723"/>
    </source>
</evidence>
<proteinExistence type="inferred from homology"/>
<evidence type="ECO:0000313" key="10">
    <source>
        <dbReference type="Proteomes" id="UP000472839"/>
    </source>
</evidence>
<evidence type="ECO:0000256" key="2">
    <source>
        <dbReference type="ARBA" id="ARBA00022617"/>
    </source>
</evidence>
<comment type="caution">
    <text evidence="7">The sequence shown here is derived from an EMBL/GenBank/DDBJ whole genome shotgun (WGS) entry which is preliminary data.</text>
</comment>
<dbReference type="Proteomes" id="UP000472839">
    <property type="component" value="Unassembled WGS sequence"/>
</dbReference>
<dbReference type="RefSeq" id="WP_152191721.1">
    <property type="nucleotide sequence ID" value="NZ_WFKI01000001.1"/>
</dbReference>
<dbReference type="Pfam" id="PF01152">
    <property type="entry name" value="Bac_globin"/>
    <property type="match status" value="1"/>
</dbReference>
<evidence type="ECO:0000256" key="6">
    <source>
        <dbReference type="PIRSR" id="PIRSR601486-1"/>
    </source>
</evidence>
<dbReference type="GO" id="GO:0005344">
    <property type="term" value="F:oxygen carrier activity"/>
    <property type="evidence" value="ECO:0007669"/>
    <property type="project" value="InterPro"/>
</dbReference>
<dbReference type="EMBL" id="WFKJ01000050">
    <property type="protein sequence ID" value="KAB7888441.1"/>
    <property type="molecule type" value="Genomic_DNA"/>
</dbReference>
<dbReference type="GO" id="GO:0019825">
    <property type="term" value="F:oxygen binding"/>
    <property type="evidence" value="ECO:0007669"/>
    <property type="project" value="InterPro"/>
</dbReference>
<dbReference type="Gene3D" id="1.10.490.10">
    <property type="entry name" value="Globins"/>
    <property type="match status" value="1"/>
</dbReference>
<feature type="binding site" description="distal binding residue" evidence="6">
    <location>
        <position position="65"/>
    </location>
    <ligand>
        <name>heme</name>
        <dbReference type="ChEBI" id="CHEBI:30413"/>
    </ligand>
    <ligandPart>
        <name>Fe</name>
        <dbReference type="ChEBI" id="CHEBI:18248"/>
    </ligandPart>
</feature>
<evidence type="ECO:0000313" key="9">
    <source>
        <dbReference type="Proteomes" id="UP000461010"/>
    </source>
</evidence>
<comment type="similarity">
    <text evidence="5">Belongs to the truncated hemoglobin family. Group II subfamily.</text>
</comment>
<name>A0A6L4WPQ8_9BACT</name>
<dbReference type="GO" id="GO:0020037">
    <property type="term" value="F:heme binding"/>
    <property type="evidence" value="ECO:0007669"/>
    <property type="project" value="InterPro"/>
</dbReference>
<dbReference type="InterPro" id="IPR001486">
    <property type="entry name" value="Hemoglobin_trunc"/>
</dbReference>
<dbReference type="InterPro" id="IPR044203">
    <property type="entry name" value="GlbO/GLB3-like"/>
</dbReference>
<dbReference type="GO" id="GO:0046872">
    <property type="term" value="F:metal ion binding"/>
    <property type="evidence" value="ECO:0007669"/>
    <property type="project" value="UniProtKB-KW"/>
</dbReference>
<reference evidence="9 10" key="1">
    <citation type="submission" date="2019-10" db="EMBL/GenBank/DDBJ databases">
        <title>Poseidonibacter ostreae sp. nov., isolated from the gut of the Ostrea denselamellosa.</title>
        <authorList>
            <person name="Choi A."/>
        </authorList>
    </citation>
    <scope>NUCLEOTIDE SEQUENCE [LARGE SCALE GENOMIC DNA]</scope>
    <source>
        <strain evidence="7 10">SJOD-M-33</strain>
        <strain evidence="8 9">SJOD-M-5</strain>
    </source>
</reference>
<organism evidence="7 10">
    <name type="scientific">Poseidonibacter ostreae</name>
    <dbReference type="NCBI Taxonomy" id="2654171"/>
    <lineage>
        <taxon>Bacteria</taxon>
        <taxon>Pseudomonadati</taxon>
        <taxon>Campylobacterota</taxon>
        <taxon>Epsilonproteobacteria</taxon>
        <taxon>Campylobacterales</taxon>
        <taxon>Arcobacteraceae</taxon>
        <taxon>Poseidonibacter</taxon>
    </lineage>
</organism>
<protein>
    <submittedName>
        <fullName evidence="7">Globin</fullName>
    </submittedName>
</protein>
<evidence type="ECO:0000256" key="5">
    <source>
        <dbReference type="ARBA" id="ARBA00034496"/>
    </source>
</evidence>
<dbReference type="SUPFAM" id="SSF46458">
    <property type="entry name" value="Globin-like"/>
    <property type="match status" value="1"/>
</dbReference>
<dbReference type="InterPro" id="IPR009050">
    <property type="entry name" value="Globin-like_sf"/>
</dbReference>
<keyword evidence="3 6" id="KW-0479">Metal-binding</keyword>
<dbReference type="AlphaFoldDB" id="A0A6L4WPQ8"/>
<evidence type="ECO:0000313" key="8">
    <source>
        <dbReference type="EMBL" id="KAB7888441.1"/>
    </source>
</evidence>